<comment type="caution">
    <text evidence="1">The sequence shown here is derived from an EMBL/GenBank/DDBJ whole genome shotgun (WGS) entry which is preliminary data.</text>
</comment>
<name>A0A919VK55_9ACTN</name>
<protein>
    <submittedName>
        <fullName evidence="1">Uncharacterized protein</fullName>
    </submittedName>
</protein>
<evidence type="ECO:0000313" key="2">
    <source>
        <dbReference type="Proteomes" id="UP000681340"/>
    </source>
</evidence>
<dbReference type="EMBL" id="BOQL01000018">
    <property type="protein sequence ID" value="GIM66200.1"/>
    <property type="molecule type" value="Genomic_DNA"/>
</dbReference>
<dbReference type="Proteomes" id="UP000681340">
    <property type="component" value="Unassembled WGS sequence"/>
</dbReference>
<evidence type="ECO:0000313" key="1">
    <source>
        <dbReference type="EMBL" id="GIM66200.1"/>
    </source>
</evidence>
<accession>A0A919VK55</accession>
<keyword evidence="2" id="KW-1185">Reference proteome</keyword>
<reference evidence="1" key="1">
    <citation type="submission" date="2021-03" db="EMBL/GenBank/DDBJ databases">
        <title>Whole genome shotgun sequence of Actinoplanes auranticolor NBRC 12245.</title>
        <authorList>
            <person name="Komaki H."/>
            <person name="Tamura T."/>
        </authorList>
    </citation>
    <scope>NUCLEOTIDE SEQUENCE</scope>
    <source>
        <strain evidence="1">NBRC 12245</strain>
    </source>
</reference>
<organism evidence="1 2">
    <name type="scientific">Actinoplanes auranticolor</name>
    <dbReference type="NCBI Taxonomy" id="47988"/>
    <lineage>
        <taxon>Bacteria</taxon>
        <taxon>Bacillati</taxon>
        <taxon>Actinomycetota</taxon>
        <taxon>Actinomycetes</taxon>
        <taxon>Micromonosporales</taxon>
        <taxon>Micromonosporaceae</taxon>
        <taxon>Actinoplanes</taxon>
    </lineage>
</organism>
<proteinExistence type="predicted"/>
<gene>
    <name evidence="1" type="ORF">Aau02nite_22110</name>
</gene>
<dbReference type="AlphaFoldDB" id="A0A919VK55"/>
<dbReference type="RefSeq" id="WP_212988240.1">
    <property type="nucleotide sequence ID" value="NZ_BAABEA010000009.1"/>
</dbReference>
<sequence>MRRAGLLRGNAAARERGAIRDRLRLVAAACLAQADVMETDDIHEQVHQATRRPDDVRELVGPPVLRRLSVDDD</sequence>